<proteinExistence type="inferred from homology"/>
<keyword evidence="8" id="KW-1185">Reference proteome</keyword>
<dbReference type="PANTHER" id="PTHR23074">
    <property type="entry name" value="AAA DOMAIN-CONTAINING"/>
    <property type="match status" value="1"/>
</dbReference>
<dbReference type="GO" id="GO:0005694">
    <property type="term" value="C:chromosome"/>
    <property type="evidence" value="ECO:0007669"/>
    <property type="project" value="UniProtKB-ARBA"/>
</dbReference>
<dbReference type="FunFam" id="1.10.8.60:FF:000022">
    <property type="entry name" value="Fidgetin like 1"/>
    <property type="match status" value="1"/>
</dbReference>
<keyword evidence="3 4" id="KW-0067">ATP-binding</keyword>
<dbReference type="FunFam" id="3.40.50.300:FF:000093">
    <property type="entry name" value="Fidgetin-like 1"/>
    <property type="match status" value="1"/>
</dbReference>
<dbReference type="PROSITE" id="PS00674">
    <property type="entry name" value="AAA"/>
    <property type="match status" value="1"/>
</dbReference>
<feature type="domain" description="AAA+ ATPase" evidence="6">
    <location>
        <begin position="233"/>
        <end position="369"/>
    </location>
</feature>
<dbReference type="AlphaFoldDB" id="A0A6H5H452"/>
<dbReference type="GO" id="GO:0000070">
    <property type="term" value="P:mitotic sister chromatid segregation"/>
    <property type="evidence" value="ECO:0007669"/>
    <property type="project" value="UniProtKB-ARBA"/>
</dbReference>
<dbReference type="InterPro" id="IPR015415">
    <property type="entry name" value="Spast_Vps4_C"/>
</dbReference>
<comment type="similarity">
    <text evidence="1 4">Belongs to the AAA ATPase family.</text>
</comment>
<dbReference type="InterPro" id="IPR003593">
    <property type="entry name" value="AAA+_ATPase"/>
</dbReference>
<dbReference type="InterPro" id="IPR050304">
    <property type="entry name" value="MT-severing_AAA_ATPase"/>
</dbReference>
<evidence type="ECO:0000256" key="3">
    <source>
        <dbReference type="ARBA" id="ARBA00022840"/>
    </source>
</evidence>
<dbReference type="GO" id="GO:0008568">
    <property type="term" value="F:microtubule severing ATPase activity"/>
    <property type="evidence" value="ECO:0007669"/>
    <property type="project" value="UniProtKB-ARBA"/>
</dbReference>
<organism evidence="7 8">
    <name type="scientific">Nesidiocoris tenuis</name>
    <dbReference type="NCBI Taxonomy" id="355587"/>
    <lineage>
        <taxon>Eukaryota</taxon>
        <taxon>Metazoa</taxon>
        <taxon>Ecdysozoa</taxon>
        <taxon>Arthropoda</taxon>
        <taxon>Hexapoda</taxon>
        <taxon>Insecta</taxon>
        <taxon>Pterygota</taxon>
        <taxon>Neoptera</taxon>
        <taxon>Paraneoptera</taxon>
        <taxon>Hemiptera</taxon>
        <taxon>Heteroptera</taxon>
        <taxon>Panheteroptera</taxon>
        <taxon>Cimicomorpha</taxon>
        <taxon>Miridae</taxon>
        <taxon>Dicyphina</taxon>
        <taxon>Nesidiocoris</taxon>
    </lineage>
</organism>
<feature type="region of interest" description="Disordered" evidence="5">
    <location>
        <begin position="57"/>
        <end position="112"/>
    </location>
</feature>
<dbReference type="InterPro" id="IPR027417">
    <property type="entry name" value="P-loop_NTPase"/>
</dbReference>
<dbReference type="SUPFAM" id="SSF52540">
    <property type="entry name" value="P-loop containing nucleoside triphosphate hydrolases"/>
    <property type="match status" value="1"/>
</dbReference>
<dbReference type="Gene3D" id="1.10.8.60">
    <property type="match status" value="1"/>
</dbReference>
<dbReference type="OrthoDB" id="10251136at2759"/>
<dbReference type="Pfam" id="PF17862">
    <property type="entry name" value="AAA_lid_3"/>
    <property type="match status" value="1"/>
</dbReference>
<evidence type="ECO:0000259" key="6">
    <source>
        <dbReference type="SMART" id="SM00382"/>
    </source>
</evidence>
<sequence>MFTFDIITNLSWHHPQLKSFPSISEHLGNGWNPYNSSVEAINNATVGSSVYFRKVPKRAKKWRQNDDEDESAEDPPPKISLVTNGSSKFGSTSNFGGASDTRSEDGRESSAYPGFRTAYQQLKIDNRKKFGSSGDSIGGRGHMSEGGSNGYHPAKFIKKTLGGKGVVNSRFVSPLLSNSIERKPKNLILPANRHLLMKETSHSFQFEYFSFPLVEIVVWPMLRPDIFTGLRRPPKGILLFGPPGTGKTLIGKCIASQSGSTFFSISASSLTSKWIGEGEKMVRALFAVARVEQPAVVFIDEIDSLLSQRSETEHESSRRIKTEFLVQLDGAGTDEEDRILVIGATNRPQELDEAARRRLVKRLYIPLPDLEARKELICQLMKCERNELTPQEIEDLGHSTDGFSGADMKHLCQEACLGPIRSLAPSMISSIAANQVRPVSMADFTSALKRVHPSVGPEDLHQYVNWNNTYGSGA</sequence>
<dbReference type="PANTHER" id="PTHR23074:SF17">
    <property type="entry name" value="FIDGETIN-LIKE PROTEIN 1"/>
    <property type="match status" value="1"/>
</dbReference>
<dbReference type="InterPro" id="IPR003959">
    <property type="entry name" value="ATPase_AAA_core"/>
</dbReference>
<keyword evidence="2 4" id="KW-0547">Nucleotide-binding</keyword>
<dbReference type="Pfam" id="PF09336">
    <property type="entry name" value="Vps4_C"/>
    <property type="match status" value="1"/>
</dbReference>
<dbReference type="Proteomes" id="UP000479000">
    <property type="component" value="Unassembled WGS sequence"/>
</dbReference>
<evidence type="ECO:0000256" key="2">
    <source>
        <dbReference type="ARBA" id="ARBA00022741"/>
    </source>
</evidence>
<gene>
    <name evidence="7" type="ORF">NTEN_LOCUS13706</name>
</gene>
<evidence type="ECO:0000256" key="5">
    <source>
        <dbReference type="SAM" id="MobiDB-lite"/>
    </source>
</evidence>
<dbReference type="Pfam" id="PF00004">
    <property type="entry name" value="AAA"/>
    <property type="match status" value="1"/>
</dbReference>
<dbReference type="EMBL" id="CADCXU010020465">
    <property type="protein sequence ID" value="CAB0008460.1"/>
    <property type="molecule type" value="Genomic_DNA"/>
</dbReference>
<dbReference type="InterPro" id="IPR041569">
    <property type="entry name" value="AAA_lid_3"/>
</dbReference>
<evidence type="ECO:0000256" key="4">
    <source>
        <dbReference type="RuleBase" id="RU003651"/>
    </source>
</evidence>
<evidence type="ECO:0000256" key="1">
    <source>
        <dbReference type="ARBA" id="ARBA00006914"/>
    </source>
</evidence>
<dbReference type="InterPro" id="IPR003960">
    <property type="entry name" value="ATPase_AAA_CS"/>
</dbReference>
<protein>
    <recommendedName>
        <fullName evidence="6">AAA+ ATPase domain-containing protein</fullName>
    </recommendedName>
</protein>
<dbReference type="GO" id="GO:0016887">
    <property type="term" value="F:ATP hydrolysis activity"/>
    <property type="evidence" value="ECO:0007669"/>
    <property type="project" value="InterPro"/>
</dbReference>
<evidence type="ECO:0000313" key="8">
    <source>
        <dbReference type="Proteomes" id="UP000479000"/>
    </source>
</evidence>
<dbReference type="GO" id="GO:0005813">
    <property type="term" value="C:centrosome"/>
    <property type="evidence" value="ECO:0007669"/>
    <property type="project" value="UniProtKB-ARBA"/>
</dbReference>
<name>A0A6H5H452_9HEMI</name>
<feature type="compositionally biased region" description="Polar residues" evidence="5">
    <location>
        <begin position="81"/>
        <end position="96"/>
    </location>
</feature>
<dbReference type="GO" id="GO:0031114">
    <property type="term" value="P:regulation of microtubule depolymerization"/>
    <property type="evidence" value="ECO:0007669"/>
    <property type="project" value="UniProtKB-ARBA"/>
</dbReference>
<dbReference type="GO" id="GO:0005524">
    <property type="term" value="F:ATP binding"/>
    <property type="evidence" value="ECO:0007669"/>
    <property type="project" value="UniProtKB-KW"/>
</dbReference>
<reference evidence="7 8" key="1">
    <citation type="submission" date="2020-02" db="EMBL/GenBank/DDBJ databases">
        <authorList>
            <person name="Ferguson B K."/>
        </authorList>
    </citation>
    <scope>NUCLEOTIDE SEQUENCE [LARGE SCALE GENOMIC DNA]</scope>
</reference>
<evidence type="ECO:0000313" key="7">
    <source>
        <dbReference type="EMBL" id="CAB0008460.1"/>
    </source>
</evidence>
<dbReference type="GO" id="GO:0051013">
    <property type="term" value="P:microtubule severing"/>
    <property type="evidence" value="ECO:0007669"/>
    <property type="project" value="UniProtKB-ARBA"/>
</dbReference>
<dbReference type="Gene3D" id="3.40.50.300">
    <property type="entry name" value="P-loop containing nucleotide triphosphate hydrolases"/>
    <property type="match status" value="1"/>
</dbReference>
<dbReference type="SMART" id="SM00382">
    <property type="entry name" value="AAA"/>
    <property type="match status" value="1"/>
</dbReference>
<accession>A0A6H5H452</accession>